<sequence length="352" mass="39264">FQGDQIFDTSAVITTSPNSNNVITQPIKQNTVINIELLEVDNVQGSYSVKLDGIEMIQTSSLHYQMNFTEADFLASQELQITDSLQLYATFSQTLTPSQFMTNSQSIQLQRSNYLLFVELLGSHWICDSLTSAITKGATPIASSVSTIDGKCQIQSYVPASYNNQDLQIVVTAPEIIEFSSTVTLVHDTNTSATILLNTVIQLSFSDSGVDLNNLSVSYNNVLCQNVTTPGATTFYYFTNYTDVELSNMAKTLVVSGWCKGYYYYYTAMLAAAHLNDVNLEPIQLDRQITLLLKLSDFITTNLIEFQLTITHATCNYVYNPADYSYMFLTSDTCLLDSTEFFFTGFQGDQIF</sequence>
<gene>
    <name evidence="1" type="ORF">TPC1_31491</name>
</gene>
<dbReference type="EMBL" id="GDID01007592">
    <property type="protein sequence ID" value="JAP89014.1"/>
    <property type="molecule type" value="Transcribed_RNA"/>
</dbReference>
<organism evidence="1">
    <name type="scientific">Trepomonas sp. PC1</name>
    <dbReference type="NCBI Taxonomy" id="1076344"/>
    <lineage>
        <taxon>Eukaryota</taxon>
        <taxon>Metamonada</taxon>
        <taxon>Diplomonadida</taxon>
        <taxon>Hexamitidae</taxon>
        <taxon>Hexamitinae</taxon>
        <taxon>Trepomonas</taxon>
    </lineage>
</organism>
<feature type="non-terminal residue" evidence="1">
    <location>
        <position position="352"/>
    </location>
</feature>
<evidence type="ECO:0000313" key="1">
    <source>
        <dbReference type="EMBL" id="JAP89014.1"/>
    </source>
</evidence>
<accession>A0A146JZR2</accession>
<proteinExistence type="predicted"/>
<dbReference type="AlphaFoldDB" id="A0A146JZR2"/>
<protein>
    <submittedName>
        <fullName evidence="1">Uncharacterized protein</fullName>
    </submittedName>
</protein>
<feature type="non-terminal residue" evidence="1">
    <location>
        <position position="1"/>
    </location>
</feature>
<reference evidence="1" key="1">
    <citation type="submission" date="2015-07" db="EMBL/GenBank/DDBJ databases">
        <title>Adaptation to a free-living lifestyle via gene acquisitions in the diplomonad Trepomonas sp. PC1.</title>
        <authorList>
            <person name="Xu F."/>
            <person name="Jerlstrom-Hultqvist J."/>
            <person name="Kolisko M."/>
            <person name="Simpson A.G.B."/>
            <person name="Roger A.J."/>
            <person name="Svard S.G."/>
            <person name="Andersson J.O."/>
        </authorList>
    </citation>
    <scope>NUCLEOTIDE SEQUENCE</scope>
    <source>
        <strain evidence="1">PC1</strain>
    </source>
</reference>
<name>A0A146JZR2_9EUKA</name>